<protein>
    <recommendedName>
        <fullName evidence="12">Innexin</fullName>
    </recommendedName>
</protein>
<feature type="transmembrane region" description="Helical" evidence="12">
    <location>
        <begin position="115"/>
        <end position="137"/>
    </location>
</feature>
<organism evidence="13 14">
    <name type="scientific">Polypedilum vanderplanki</name>
    <name type="common">Sleeping chironomid midge</name>
    <dbReference type="NCBI Taxonomy" id="319348"/>
    <lineage>
        <taxon>Eukaryota</taxon>
        <taxon>Metazoa</taxon>
        <taxon>Ecdysozoa</taxon>
        <taxon>Arthropoda</taxon>
        <taxon>Hexapoda</taxon>
        <taxon>Insecta</taxon>
        <taxon>Pterygota</taxon>
        <taxon>Neoptera</taxon>
        <taxon>Endopterygota</taxon>
        <taxon>Diptera</taxon>
        <taxon>Nematocera</taxon>
        <taxon>Chironomoidea</taxon>
        <taxon>Chironomidae</taxon>
        <taxon>Chironominae</taxon>
        <taxon>Polypedilum</taxon>
        <taxon>Polypedilum</taxon>
    </lineage>
</organism>
<dbReference type="GO" id="GO:0007602">
    <property type="term" value="P:phototransduction"/>
    <property type="evidence" value="ECO:0007669"/>
    <property type="project" value="TreeGrafter"/>
</dbReference>
<keyword evidence="8 12" id="KW-1133">Transmembrane helix</keyword>
<evidence type="ECO:0000313" key="14">
    <source>
        <dbReference type="Proteomes" id="UP001107558"/>
    </source>
</evidence>
<evidence type="ECO:0000256" key="11">
    <source>
        <dbReference type="ARBA" id="ARBA00023303"/>
    </source>
</evidence>
<proteinExistence type="inferred from homology"/>
<evidence type="ECO:0000256" key="3">
    <source>
        <dbReference type="ARBA" id="ARBA00022448"/>
    </source>
</evidence>
<evidence type="ECO:0000256" key="6">
    <source>
        <dbReference type="ARBA" id="ARBA00022868"/>
    </source>
</evidence>
<dbReference type="PANTHER" id="PTHR11893:SF43">
    <property type="entry name" value="INNEXIN INX4-RELATED"/>
    <property type="match status" value="1"/>
</dbReference>
<evidence type="ECO:0000256" key="7">
    <source>
        <dbReference type="ARBA" id="ARBA00022949"/>
    </source>
</evidence>
<dbReference type="Proteomes" id="UP001107558">
    <property type="component" value="Chromosome 1"/>
</dbReference>
<gene>
    <name evidence="12" type="primary">inx</name>
    <name evidence="13" type="ORF">PVAND_014182</name>
</gene>
<reference evidence="13" key="1">
    <citation type="submission" date="2021-03" db="EMBL/GenBank/DDBJ databases">
        <title>Chromosome level genome of the anhydrobiotic midge Polypedilum vanderplanki.</title>
        <authorList>
            <person name="Yoshida Y."/>
            <person name="Kikawada T."/>
            <person name="Gusev O."/>
        </authorList>
    </citation>
    <scope>NUCLEOTIDE SEQUENCE</scope>
    <source>
        <strain evidence="13">NIAS01</strain>
        <tissue evidence="13">Whole body or cell culture</tissue>
    </source>
</reference>
<dbReference type="PANTHER" id="PTHR11893">
    <property type="entry name" value="INNEXIN"/>
    <property type="match status" value="1"/>
</dbReference>
<evidence type="ECO:0000256" key="10">
    <source>
        <dbReference type="ARBA" id="ARBA00023136"/>
    </source>
</evidence>
<keyword evidence="7" id="KW-0965">Cell junction</keyword>
<accession>A0A9J6CRK4</accession>
<dbReference type="PRINTS" id="PR01262">
    <property type="entry name" value="INNEXIN"/>
</dbReference>
<keyword evidence="9 12" id="KW-0406">Ion transport</keyword>
<feature type="transmembrane region" description="Helical" evidence="12">
    <location>
        <begin position="187"/>
        <end position="209"/>
    </location>
</feature>
<comment type="function">
    <text evidence="12">Structural component of the gap junctions.</text>
</comment>
<comment type="similarity">
    <text evidence="12">Belongs to the pannexin family.</text>
</comment>
<sequence length="387" mass="45167">MGKLIGTIIENLVQFGKDSVKTTALSFRVITKYTAGLISAFICIILMNNLYGDAIECFPSENKYRQAMVLKCWMEGVYLDKKLFSQNLNPGDDVLHNGVGPNSVFDSIDRITFRYYQWIIPMLLLQSFIFYLPYLIWTTCENKIMQKLLGKVSFPVFSDDWEKQRKTLIKYIKDVKEKYHREYAIKYIVCEVFAFAMIVLNILLTKWIISHEKAHFWNGYWEAVKSFFNGDIVKFMYDSSLMFPLQAKCDFNIIGPSGTIVDKDALCILPQNVIIDKIFAFIYVWYIFILMISFLNLVYYGVLFGCNLLRLFDIGFMLERTVTIREVKEISHNGTLGTWFTLNSFRRNLVSIQFQDLCKQLHQELKAEGKIKRRRNDGGSGDAENYY</sequence>
<dbReference type="OrthoDB" id="5867527at2759"/>
<keyword evidence="14" id="KW-1185">Reference proteome</keyword>
<evidence type="ECO:0000256" key="9">
    <source>
        <dbReference type="ARBA" id="ARBA00023065"/>
    </source>
</evidence>
<dbReference type="GO" id="GO:0005243">
    <property type="term" value="F:gap junction channel activity"/>
    <property type="evidence" value="ECO:0007669"/>
    <property type="project" value="TreeGrafter"/>
</dbReference>
<evidence type="ECO:0000256" key="5">
    <source>
        <dbReference type="ARBA" id="ARBA00022692"/>
    </source>
</evidence>
<dbReference type="PROSITE" id="PS51013">
    <property type="entry name" value="PANNEXIN"/>
    <property type="match status" value="1"/>
</dbReference>
<keyword evidence="11 12" id="KW-0407">Ion channel</keyword>
<dbReference type="AlphaFoldDB" id="A0A9J6CRK4"/>
<evidence type="ECO:0000256" key="8">
    <source>
        <dbReference type="ARBA" id="ARBA00022989"/>
    </source>
</evidence>
<keyword evidence="4" id="KW-1003">Cell membrane</keyword>
<dbReference type="GO" id="GO:0034220">
    <property type="term" value="P:monoatomic ion transmembrane transport"/>
    <property type="evidence" value="ECO:0007669"/>
    <property type="project" value="UniProtKB-KW"/>
</dbReference>
<keyword evidence="10 12" id="KW-0472">Membrane</keyword>
<dbReference type="GO" id="GO:0005921">
    <property type="term" value="C:gap junction"/>
    <property type="evidence" value="ECO:0007669"/>
    <property type="project" value="UniProtKB-SubCell"/>
</dbReference>
<evidence type="ECO:0000313" key="13">
    <source>
        <dbReference type="EMBL" id="KAG5684978.1"/>
    </source>
</evidence>
<comment type="subcellular location">
    <subcellularLocation>
        <location evidence="1">Cell junction</location>
        <location evidence="1">Gap junction</location>
    </subcellularLocation>
    <subcellularLocation>
        <location evidence="2 12">Cell membrane</location>
        <topology evidence="2 12">Multi-pass membrane protein</topology>
    </subcellularLocation>
</comment>
<dbReference type="GO" id="GO:0005886">
    <property type="term" value="C:plasma membrane"/>
    <property type="evidence" value="ECO:0007669"/>
    <property type="project" value="UniProtKB-SubCell"/>
</dbReference>
<keyword evidence="6" id="KW-0303">Gap junction</keyword>
<evidence type="ECO:0000256" key="1">
    <source>
        <dbReference type="ARBA" id="ARBA00004610"/>
    </source>
</evidence>
<name>A0A9J6CRK4_POLVA</name>
<keyword evidence="3 12" id="KW-0813">Transport</keyword>
<comment type="caution">
    <text evidence="13">The sequence shown here is derived from an EMBL/GenBank/DDBJ whole genome shotgun (WGS) entry which is preliminary data.</text>
</comment>
<dbReference type="EMBL" id="JADBJN010000001">
    <property type="protein sequence ID" value="KAG5684978.1"/>
    <property type="molecule type" value="Genomic_DNA"/>
</dbReference>
<dbReference type="Pfam" id="PF00876">
    <property type="entry name" value="Innexin"/>
    <property type="match status" value="1"/>
</dbReference>
<evidence type="ECO:0000256" key="4">
    <source>
        <dbReference type="ARBA" id="ARBA00022475"/>
    </source>
</evidence>
<evidence type="ECO:0000256" key="2">
    <source>
        <dbReference type="ARBA" id="ARBA00004651"/>
    </source>
</evidence>
<feature type="transmembrane region" description="Helical" evidence="12">
    <location>
        <begin position="33"/>
        <end position="51"/>
    </location>
</feature>
<keyword evidence="5 12" id="KW-0812">Transmembrane</keyword>
<feature type="transmembrane region" description="Helical" evidence="12">
    <location>
        <begin position="278"/>
        <end position="302"/>
    </location>
</feature>
<evidence type="ECO:0000256" key="12">
    <source>
        <dbReference type="RuleBase" id="RU010713"/>
    </source>
</evidence>
<dbReference type="InterPro" id="IPR000990">
    <property type="entry name" value="Innexin"/>
</dbReference>